<dbReference type="AlphaFoldDB" id="A0A328DC96"/>
<feature type="region of interest" description="Disordered" evidence="1">
    <location>
        <begin position="57"/>
        <end position="79"/>
    </location>
</feature>
<sequence length="131" mass="13934">MTRTNTLIIISFCELICSQKLMMMAGILWGRDYEQLIDVNGPRRPFLACRQEPKPAALSAGSACPRPPPGSSGLPGGSRVEQQRWTRLVLLIDDGRLLDDFGSGGEAAESEGGGEELQQLSCGGGGAEEAL</sequence>
<gene>
    <name evidence="2" type="ORF">DM860_012603</name>
</gene>
<dbReference type="EMBL" id="NQVE01000156">
    <property type="protein sequence ID" value="RAL43462.1"/>
    <property type="molecule type" value="Genomic_DNA"/>
</dbReference>
<protein>
    <submittedName>
        <fullName evidence="2">Uncharacterized protein</fullName>
    </submittedName>
</protein>
<evidence type="ECO:0000256" key="1">
    <source>
        <dbReference type="SAM" id="MobiDB-lite"/>
    </source>
</evidence>
<accession>A0A328DC96</accession>
<name>A0A328DC96_9ASTE</name>
<dbReference type="Proteomes" id="UP000249390">
    <property type="component" value="Unassembled WGS sequence"/>
</dbReference>
<keyword evidence="3" id="KW-1185">Reference proteome</keyword>
<organism evidence="2 3">
    <name type="scientific">Cuscuta australis</name>
    <dbReference type="NCBI Taxonomy" id="267555"/>
    <lineage>
        <taxon>Eukaryota</taxon>
        <taxon>Viridiplantae</taxon>
        <taxon>Streptophyta</taxon>
        <taxon>Embryophyta</taxon>
        <taxon>Tracheophyta</taxon>
        <taxon>Spermatophyta</taxon>
        <taxon>Magnoliopsida</taxon>
        <taxon>eudicotyledons</taxon>
        <taxon>Gunneridae</taxon>
        <taxon>Pentapetalae</taxon>
        <taxon>asterids</taxon>
        <taxon>lamiids</taxon>
        <taxon>Solanales</taxon>
        <taxon>Convolvulaceae</taxon>
        <taxon>Cuscuteae</taxon>
        <taxon>Cuscuta</taxon>
        <taxon>Cuscuta subgen. Grammica</taxon>
        <taxon>Cuscuta sect. Cleistogrammica</taxon>
    </lineage>
</organism>
<feature type="compositionally biased region" description="Gly residues" evidence="1">
    <location>
        <begin position="122"/>
        <end position="131"/>
    </location>
</feature>
<reference evidence="2 3" key="1">
    <citation type="submission" date="2018-06" db="EMBL/GenBank/DDBJ databases">
        <title>The Genome of Cuscuta australis (Dodder) Provides Insight into the Evolution of Plant Parasitism.</title>
        <authorList>
            <person name="Liu H."/>
        </authorList>
    </citation>
    <scope>NUCLEOTIDE SEQUENCE [LARGE SCALE GENOMIC DNA]</scope>
    <source>
        <strain evidence="3">cv. Yunnan</strain>
        <tissue evidence="2">Vines</tissue>
    </source>
</reference>
<evidence type="ECO:0000313" key="2">
    <source>
        <dbReference type="EMBL" id="RAL43462.1"/>
    </source>
</evidence>
<evidence type="ECO:0000313" key="3">
    <source>
        <dbReference type="Proteomes" id="UP000249390"/>
    </source>
</evidence>
<comment type="caution">
    <text evidence="2">The sequence shown here is derived from an EMBL/GenBank/DDBJ whole genome shotgun (WGS) entry which is preliminary data.</text>
</comment>
<feature type="region of interest" description="Disordered" evidence="1">
    <location>
        <begin position="102"/>
        <end position="131"/>
    </location>
</feature>
<proteinExistence type="predicted"/>